<dbReference type="OrthoDB" id="10249039at2759"/>
<dbReference type="FunCoup" id="A0A0H2SSK4">
    <property type="interactions" value="896"/>
</dbReference>
<evidence type="ECO:0000256" key="7">
    <source>
        <dbReference type="ARBA" id="ARBA00044047"/>
    </source>
</evidence>
<dbReference type="CDD" id="cd23794">
    <property type="entry name" value="UBCc_UBE2F_UBE2M"/>
    <property type="match status" value="1"/>
</dbReference>
<evidence type="ECO:0000313" key="16">
    <source>
        <dbReference type="EMBL" id="KLO20096.1"/>
    </source>
</evidence>
<dbReference type="InterPro" id="IPR000608">
    <property type="entry name" value="UBC"/>
</dbReference>
<dbReference type="SMART" id="SM00212">
    <property type="entry name" value="UBCc"/>
    <property type="match status" value="1"/>
</dbReference>
<proteinExistence type="inferred from homology"/>
<keyword evidence="17" id="KW-1185">Reference proteome</keyword>
<dbReference type="PANTHER" id="PTHR24067">
    <property type="entry name" value="UBIQUITIN-CONJUGATING ENZYME E2"/>
    <property type="match status" value="1"/>
</dbReference>
<feature type="domain" description="UBC core" evidence="15">
    <location>
        <begin position="23"/>
        <end position="167"/>
    </location>
</feature>
<evidence type="ECO:0000256" key="11">
    <source>
        <dbReference type="ARBA" id="ARBA00044315"/>
    </source>
</evidence>
<dbReference type="InterPro" id="IPR016135">
    <property type="entry name" value="UBQ-conjugating_enzyme/RWD"/>
</dbReference>
<evidence type="ECO:0000256" key="5">
    <source>
        <dbReference type="ARBA" id="ARBA00022840"/>
    </source>
</evidence>
<dbReference type="Proteomes" id="UP000053477">
    <property type="component" value="Unassembled WGS sequence"/>
</dbReference>
<evidence type="ECO:0000313" key="17">
    <source>
        <dbReference type="Proteomes" id="UP000053477"/>
    </source>
</evidence>
<protein>
    <recommendedName>
        <fullName evidence="9">NEDD8-conjugating enzyme UBC12</fullName>
        <ecNumber evidence="7">2.3.2.34</ecNumber>
    </recommendedName>
    <alternativeName>
        <fullName evidence="8">NEDD8-conjugating enzyme Ubc12</fullName>
    </alternativeName>
    <alternativeName>
        <fullName evidence="10">RUB1-conjugating enzyme</fullName>
    </alternativeName>
    <alternativeName>
        <fullName evidence="11">Ubiquitin carrier protein 12</fullName>
    </alternativeName>
</protein>
<feature type="compositionally biased region" description="Basic and acidic residues" evidence="14">
    <location>
        <begin position="195"/>
        <end position="211"/>
    </location>
</feature>
<name>A0A0H2SSK4_9AGAM</name>
<feature type="region of interest" description="Disordered" evidence="14">
    <location>
        <begin position="191"/>
        <end position="218"/>
    </location>
</feature>
<evidence type="ECO:0000259" key="15">
    <source>
        <dbReference type="PROSITE" id="PS50127"/>
    </source>
</evidence>
<keyword evidence="3 13" id="KW-0547">Nucleotide-binding</keyword>
<dbReference type="Pfam" id="PF00179">
    <property type="entry name" value="UQ_con"/>
    <property type="match status" value="1"/>
</dbReference>
<dbReference type="InterPro" id="IPR023313">
    <property type="entry name" value="UBQ-conjugating_AS"/>
</dbReference>
<reference evidence="16 17" key="1">
    <citation type="submission" date="2015-04" db="EMBL/GenBank/DDBJ databases">
        <title>Complete genome sequence of Schizopora paradoxa KUC8140, a cosmopolitan wood degrader in East Asia.</title>
        <authorList>
            <consortium name="DOE Joint Genome Institute"/>
            <person name="Min B."/>
            <person name="Park H."/>
            <person name="Jang Y."/>
            <person name="Kim J.-J."/>
            <person name="Kim K.H."/>
            <person name="Pangilinan J."/>
            <person name="Lipzen A."/>
            <person name="Riley R."/>
            <person name="Grigoriev I.V."/>
            <person name="Spatafora J.W."/>
            <person name="Choi I.-G."/>
        </authorList>
    </citation>
    <scope>NUCLEOTIDE SEQUENCE [LARGE SCALE GENOMIC DNA]</scope>
    <source>
        <strain evidence="16 17">KUC8140</strain>
    </source>
</reference>
<dbReference type="EMBL" id="KQ085883">
    <property type="protein sequence ID" value="KLO20096.1"/>
    <property type="molecule type" value="Genomic_DNA"/>
</dbReference>
<dbReference type="GO" id="GO:0005524">
    <property type="term" value="F:ATP binding"/>
    <property type="evidence" value="ECO:0007669"/>
    <property type="project" value="UniProtKB-UniRule"/>
</dbReference>
<dbReference type="SUPFAM" id="SSF54495">
    <property type="entry name" value="UBC-like"/>
    <property type="match status" value="1"/>
</dbReference>
<comment type="catalytic activity">
    <reaction evidence="6">
        <text>[E1 NEDD8-activating enzyme]-S-[NEDD8 protein]-yl-L-cysteine + [E2 NEDD8-conjugating enzyme]-L-cysteine = [E1 NEDD8-activating enzyme]-L-cysteine + [E2 NEDD8-conjugating enzyme]-S-[NEDD8-protein]-yl-L-cysteine.</text>
        <dbReference type="EC" id="2.3.2.34"/>
    </reaction>
</comment>
<evidence type="ECO:0000256" key="4">
    <source>
        <dbReference type="ARBA" id="ARBA00022786"/>
    </source>
</evidence>
<comment type="similarity">
    <text evidence="13">Belongs to the ubiquitin-conjugating enzyme family.</text>
</comment>
<evidence type="ECO:0000256" key="6">
    <source>
        <dbReference type="ARBA" id="ARBA00043698"/>
    </source>
</evidence>
<evidence type="ECO:0000256" key="1">
    <source>
        <dbReference type="ARBA" id="ARBA00005032"/>
    </source>
</evidence>
<accession>A0A0H2SSK4</accession>
<dbReference type="FunFam" id="3.10.110.10:FF:000005">
    <property type="entry name" value="NEDD8-conjugating enzyme Ubc12"/>
    <property type="match status" value="1"/>
</dbReference>
<gene>
    <name evidence="16" type="ORF">SCHPADRAFT_934705</name>
</gene>
<dbReference type="EC" id="2.3.2.34" evidence="7"/>
<keyword evidence="4 13" id="KW-0833">Ubl conjugation pathway</keyword>
<evidence type="ECO:0000256" key="12">
    <source>
        <dbReference type="PROSITE-ProRule" id="PRU10133"/>
    </source>
</evidence>
<evidence type="ECO:0000256" key="8">
    <source>
        <dbReference type="ARBA" id="ARBA00044084"/>
    </source>
</evidence>
<evidence type="ECO:0000256" key="2">
    <source>
        <dbReference type="ARBA" id="ARBA00022679"/>
    </source>
</evidence>
<dbReference type="InterPro" id="IPR050113">
    <property type="entry name" value="Ub_conjugating_enzyme"/>
</dbReference>
<evidence type="ECO:0000256" key="14">
    <source>
        <dbReference type="SAM" id="MobiDB-lite"/>
    </source>
</evidence>
<keyword evidence="2" id="KW-0808">Transferase</keyword>
<keyword evidence="5 13" id="KW-0067">ATP-binding</keyword>
<dbReference type="GO" id="GO:0061654">
    <property type="term" value="F:NEDD8 conjugating enzyme activity"/>
    <property type="evidence" value="ECO:0007669"/>
    <property type="project" value="UniProtKB-EC"/>
</dbReference>
<evidence type="ECO:0000256" key="13">
    <source>
        <dbReference type="RuleBase" id="RU362109"/>
    </source>
</evidence>
<evidence type="ECO:0000256" key="3">
    <source>
        <dbReference type="ARBA" id="ARBA00022741"/>
    </source>
</evidence>
<dbReference type="AlphaFoldDB" id="A0A0H2SSK4"/>
<dbReference type="InParanoid" id="A0A0H2SSK4"/>
<dbReference type="Gene3D" id="3.10.110.10">
    <property type="entry name" value="Ubiquitin Conjugating Enzyme"/>
    <property type="match status" value="1"/>
</dbReference>
<feature type="active site" description="Glycyl thioester intermediate" evidence="12">
    <location>
        <position position="105"/>
    </location>
</feature>
<dbReference type="PROSITE" id="PS00183">
    <property type="entry name" value="UBC_1"/>
    <property type="match status" value="1"/>
</dbReference>
<dbReference type="PROSITE" id="PS50127">
    <property type="entry name" value="UBC_2"/>
    <property type="match status" value="1"/>
</dbReference>
<organism evidence="16 17">
    <name type="scientific">Schizopora paradoxa</name>
    <dbReference type="NCBI Taxonomy" id="27342"/>
    <lineage>
        <taxon>Eukaryota</taxon>
        <taxon>Fungi</taxon>
        <taxon>Dikarya</taxon>
        <taxon>Basidiomycota</taxon>
        <taxon>Agaricomycotina</taxon>
        <taxon>Agaricomycetes</taxon>
        <taxon>Hymenochaetales</taxon>
        <taxon>Schizoporaceae</taxon>
        <taxon>Schizopora</taxon>
    </lineage>
</organism>
<comment type="pathway">
    <text evidence="1">Protein modification; protein neddylation.</text>
</comment>
<dbReference type="STRING" id="27342.A0A0H2SSK4"/>
<sequence length="218" mass="24471">MIKIWSMKKNEEQAGKKKSKVSAAQIRLQKDLTQLEFPPTIKIHFPDPAKQVNFELYIIPDEGFFKGGVYPFSVNIPEAYPHEPPKIKCMKKIYHPNIDLEGNVCLNILREDWKPVLDLTAVMNGLNFLFLEPNPDDPLNKDAANELKQNREQFKKSVVRSMGGGAVGTVSFEDIRAQSFTMPEFKPLSALKSTDLPDAKKPPAPDTKDANGDVTMAT</sequence>
<evidence type="ECO:0000256" key="9">
    <source>
        <dbReference type="ARBA" id="ARBA00044092"/>
    </source>
</evidence>
<evidence type="ECO:0000256" key="10">
    <source>
        <dbReference type="ARBA" id="ARBA00044279"/>
    </source>
</evidence>